<sequence>MDRINGEWKLISHKGTEKYLKKKEDDDFNDIIFMYSNQLFKCDKKYLTQTQMIGTQKVSEQKTAFNLKSEHKGIVTTTCLNYNKLRTVNTRRIDETEKVDDVEERYMDADGHLVIVNQLYYKFEHRYTVLECARVYEKVKSDSDRKESIKDGVVGMWNLIAGRGIDESRQMDNLGKWATGYLLKFSHAQIFNEIQMQHMDIEGNVLKFNFAVITEEPKYTGTFLFDNSLVTVDGEARIVINVKDDKLFVTCRKNEHFSVAVYQKRSLLL</sequence>
<gene>
    <name evidence="1" type="ORF">CAEBREN_09849</name>
</gene>
<dbReference type="InParanoid" id="G0MC06"/>
<dbReference type="EMBL" id="GL379789">
    <property type="protein sequence ID" value="EGT45789.1"/>
    <property type="molecule type" value="Genomic_DNA"/>
</dbReference>
<accession>G0MC06</accession>
<evidence type="ECO:0000313" key="1">
    <source>
        <dbReference type="EMBL" id="EGT45789.1"/>
    </source>
</evidence>
<organism evidence="2">
    <name type="scientific">Caenorhabditis brenneri</name>
    <name type="common">Nematode worm</name>
    <dbReference type="NCBI Taxonomy" id="135651"/>
    <lineage>
        <taxon>Eukaryota</taxon>
        <taxon>Metazoa</taxon>
        <taxon>Ecdysozoa</taxon>
        <taxon>Nematoda</taxon>
        <taxon>Chromadorea</taxon>
        <taxon>Rhabditida</taxon>
        <taxon>Rhabditina</taxon>
        <taxon>Rhabditomorpha</taxon>
        <taxon>Rhabditoidea</taxon>
        <taxon>Rhabditidae</taxon>
        <taxon>Peloderinae</taxon>
        <taxon>Caenorhabditis</taxon>
    </lineage>
</organism>
<dbReference type="Proteomes" id="UP000008068">
    <property type="component" value="Unassembled WGS sequence"/>
</dbReference>
<keyword evidence="2" id="KW-1185">Reference proteome</keyword>
<dbReference type="AlphaFoldDB" id="G0MC06"/>
<dbReference type="HOGENOM" id="CLU_1035233_0_0_1"/>
<evidence type="ECO:0000313" key="2">
    <source>
        <dbReference type="Proteomes" id="UP000008068"/>
    </source>
</evidence>
<name>G0MC06_CAEBE</name>
<reference evidence="2" key="1">
    <citation type="submission" date="2011-07" db="EMBL/GenBank/DDBJ databases">
        <authorList>
            <consortium name="Caenorhabditis brenneri Sequencing and Analysis Consortium"/>
            <person name="Wilson R.K."/>
        </authorList>
    </citation>
    <scope>NUCLEOTIDE SEQUENCE [LARGE SCALE GENOMIC DNA]</scope>
    <source>
        <strain evidence="2">PB2801</strain>
    </source>
</reference>
<proteinExistence type="predicted"/>
<protein>
    <submittedName>
        <fullName evidence="1">Uncharacterized protein</fullName>
    </submittedName>
</protein>